<organism evidence="1 2">
    <name type="scientific">Agaribacter marinus</name>
    <dbReference type="NCBI Taxonomy" id="1431249"/>
    <lineage>
        <taxon>Bacteria</taxon>
        <taxon>Pseudomonadati</taxon>
        <taxon>Pseudomonadota</taxon>
        <taxon>Gammaproteobacteria</taxon>
        <taxon>Alteromonadales</taxon>
        <taxon>Alteromonadaceae</taxon>
        <taxon>Agaribacter</taxon>
    </lineage>
</organism>
<reference evidence="1" key="1">
    <citation type="journal article" date="2014" name="Int. J. Syst. Evol. Microbiol.">
        <title>Complete genome sequence of Corynebacterium casei LMG S-19264T (=DSM 44701T), isolated from a smear-ripened cheese.</title>
        <authorList>
            <consortium name="US DOE Joint Genome Institute (JGI-PGF)"/>
            <person name="Walter F."/>
            <person name="Albersmeier A."/>
            <person name="Kalinowski J."/>
            <person name="Ruckert C."/>
        </authorList>
    </citation>
    <scope>NUCLEOTIDE SEQUENCE</scope>
    <source>
        <strain evidence="1">NBRC 110023</strain>
    </source>
</reference>
<sequence>MEPIRSLPAQVFLNNQSPNKTNNIGIKQGQHSVVADLATPHDVVKKGNIETMSNADDLLSRGNAYADASAKIQKNLDAYHEVASAAKRETLSQLMGVDIYA</sequence>
<dbReference type="Proteomes" id="UP001156601">
    <property type="component" value="Unassembled WGS sequence"/>
</dbReference>
<protein>
    <submittedName>
        <fullName evidence="1">Uncharacterized protein</fullName>
    </submittedName>
</protein>
<comment type="caution">
    <text evidence="1">The sequence shown here is derived from an EMBL/GenBank/DDBJ whole genome shotgun (WGS) entry which is preliminary data.</text>
</comment>
<dbReference type="RefSeq" id="WP_284215981.1">
    <property type="nucleotide sequence ID" value="NZ_BSOT01000005.1"/>
</dbReference>
<reference evidence="1" key="2">
    <citation type="submission" date="2023-01" db="EMBL/GenBank/DDBJ databases">
        <title>Draft genome sequence of Agaribacter marinus strain NBRC 110023.</title>
        <authorList>
            <person name="Sun Q."/>
            <person name="Mori K."/>
        </authorList>
    </citation>
    <scope>NUCLEOTIDE SEQUENCE</scope>
    <source>
        <strain evidence="1">NBRC 110023</strain>
    </source>
</reference>
<proteinExistence type="predicted"/>
<dbReference type="EMBL" id="BSOT01000005">
    <property type="protein sequence ID" value="GLR69661.1"/>
    <property type="molecule type" value="Genomic_DNA"/>
</dbReference>
<evidence type="ECO:0000313" key="1">
    <source>
        <dbReference type="EMBL" id="GLR69661.1"/>
    </source>
</evidence>
<accession>A0AA37WG41</accession>
<evidence type="ECO:0000313" key="2">
    <source>
        <dbReference type="Proteomes" id="UP001156601"/>
    </source>
</evidence>
<keyword evidence="2" id="KW-1185">Reference proteome</keyword>
<gene>
    <name evidence="1" type="ORF">GCM10007852_05690</name>
</gene>
<dbReference type="AlphaFoldDB" id="A0AA37WG41"/>
<name>A0AA37WG41_9ALTE</name>